<dbReference type="Proteomes" id="UP001165121">
    <property type="component" value="Unassembled WGS sequence"/>
</dbReference>
<sequence>MGLVALDDVSALDELNMLLPRPDDRRGLDDDSPNDKFLNELLHPGRTDTPERAPPSVQDPNEYRPTKSSDQEQAK</sequence>
<feature type="compositionally biased region" description="Basic and acidic residues" evidence="1">
    <location>
        <begin position="21"/>
        <end position="51"/>
    </location>
</feature>
<gene>
    <name evidence="2" type="ORF">Pfra01_003012300</name>
</gene>
<evidence type="ECO:0000313" key="2">
    <source>
        <dbReference type="EMBL" id="GMG17357.1"/>
    </source>
</evidence>
<feature type="compositionally biased region" description="Basic and acidic residues" evidence="1">
    <location>
        <begin position="61"/>
        <end position="75"/>
    </location>
</feature>
<feature type="region of interest" description="Disordered" evidence="1">
    <location>
        <begin position="20"/>
        <end position="75"/>
    </location>
</feature>
<evidence type="ECO:0000256" key="1">
    <source>
        <dbReference type="SAM" id="MobiDB-lite"/>
    </source>
</evidence>
<keyword evidence="3" id="KW-1185">Reference proteome</keyword>
<proteinExistence type="predicted"/>
<evidence type="ECO:0000313" key="3">
    <source>
        <dbReference type="Proteomes" id="UP001165121"/>
    </source>
</evidence>
<reference evidence="2" key="1">
    <citation type="submission" date="2023-04" db="EMBL/GenBank/DDBJ databases">
        <title>Phytophthora fragariaefolia NBRC 109709.</title>
        <authorList>
            <person name="Ichikawa N."/>
            <person name="Sato H."/>
            <person name="Tonouchi N."/>
        </authorList>
    </citation>
    <scope>NUCLEOTIDE SEQUENCE</scope>
    <source>
        <strain evidence="2">NBRC 109709</strain>
    </source>
</reference>
<dbReference type="EMBL" id="BSXT01019003">
    <property type="protein sequence ID" value="GMG17357.1"/>
    <property type="molecule type" value="Genomic_DNA"/>
</dbReference>
<protein>
    <submittedName>
        <fullName evidence="2">Unnamed protein product</fullName>
    </submittedName>
</protein>
<dbReference type="AlphaFoldDB" id="A0A9W6YQI5"/>
<name>A0A9W6YQI5_9STRA</name>
<organism evidence="2 3">
    <name type="scientific">Phytophthora fragariaefolia</name>
    <dbReference type="NCBI Taxonomy" id="1490495"/>
    <lineage>
        <taxon>Eukaryota</taxon>
        <taxon>Sar</taxon>
        <taxon>Stramenopiles</taxon>
        <taxon>Oomycota</taxon>
        <taxon>Peronosporomycetes</taxon>
        <taxon>Peronosporales</taxon>
        <taxon>Peronosporaceae</taxon>
        <taxon>Phytophthora</taxon>
    </lineage>
</organism>
<comment type="caution">
    <text evidence="2">The sequence shown here is derived from an EMBL/GenBank/DDBJ whole genome shotgun (WGS) entry which is preliminary data.</text>
</comment>
<accession>A0A9W6YQI5</accession>